<accession>A0AAV7ELG9</accession>
<feature type="region of interest" description="Disordered" evidence="1">
    <location>
        <begin position="1"/>
        <end position="161"/>
    </location>
</feature>
<evidence type="ECO:0000256" key="1">
    <source>
        <dbReference type="SAM" id="MobiDB-lite"/>
    </source>
</evidence>
<sequence length="386" mass="40951">MDSLLANYGSSDDEEQETGLRANRPSLSTVAEISSLSSALPAPKKSSSILSSLPPPEKSSSFSVLSSLPPPKSSSSSSSLNPFSLPPPKSQQSSLSKFDNSGANAKKVFQFRPPINPFASNLEDDDDDEEEERKKKAKVAFSSTTEGNSLGSKPFLLPPPKHSLSLAPPLGSSSARRVVVDADVPATTSKTSNVGQETSSWGSGNQNFDGYGETYVDGLSYASSKSVPGNESYGGYGNYEGSAPLAPASEATSLGPGNDNYSSYESSYGDGSIATTSAPAGHSVGPLMGNFGKRGKNDVPADIVEVKQDDLISNRPREDQVKLTGIAFGPAYRPVSTTKGKPSKLHKRKHQIGSLFYDMKQKEMELAERRAKGFLTKAETQAKYGW</sequence>
<feature type="region of interest" description="Disordered" evidence="1">
    <location>
        <begin position="275"/>
        <end position="296"/>
    </location>
</feature>
<feature type="compositionally biased region" description="Low complexity" evidence="1">
    <location>
        <begin position="34"/>
        <end position="83"/>
    </location>
</feature>
<dbReference type="PANTHER" id="PTHR13621">
    <property type="entry name" value="PROLINE-RICH PROTEIN PRCC"/>
    <property type="match status" value="1"/>
</dbReference>
<proteinExistence type="predicted"/>
<name>A0AAV7ELG9_ARIFI</name>
<gene>
    <name evidence="2" type="ORF">H6P81_009179</name>
</gene>
<dbReference type="Proteomes" id="UP000825729">
    <property type="component" value="Unassembled WGS sequence"/>
</dbReference>
<dbReference type="PANTHER" id="PTHR13621:SF2">
    <property type="entry name" value="PROLINE-RICH PROTEIN PRCC"/>
    <property type="match status" value="1"/>
</dbReference>
<feature type="compositionally biased region" description="Acidic residues" evidence="1">
    <location>
        <begin position="122"/>
        <end position="131"/>
    </location>
</feature>
<feature type="region of interest" description="Disordered" evidence="1">
    <location>
        <begin position="222"/>
        <end position="259"/>
    </location>
</feature>
<evidence type="ECO:0000313" key="3">
    <source>
        <dbReference type="Proteomes" id="UP000825729"/>
    </source>
</evidence>
<evidence type="ECO:0000313" key="2">
    <source>
        <dbReference type="EMBL" id="KAG9449214.1"/>
    </source>
</evidence>
<evidence type="ECO:0008006" key="4">
    <source>
        <dbReference type="Google" id="ProtNLM"/>
    </source>
</evidence>
<dbReference type="AlphaFoldDB" id="A0AAV7ELG9"/>
<protein>
    <recommendedName>
        <fullName evidence="4">Proline-rich protein PRCC</fullName>
    </recommendedName>
</protein>
<organism evidence="2 3">
    <name type="scientific">Aristolochia fimbriata</name>
    <name type="common">White veined hardy Dutchman's pipe vine</name>
    <dbReference type="NCBI Taxonomy" id="158543"/>
    <lineage>
        <taxon>Eukaryota</taxon>
        <taxon>Viridiplantae</taxon>
        <taxon>Streptophyta</taxon>
        <taxon>Embryophyta</taxon>
        <taxon>Tracheophyta</taxon>
        <taxon>Spermatophyta</taxon>
        <taxon>Magnoliopsida</taxon>
        <taxon>Magnoliidae</taxon>
        <taxon>Piperales</taxon>
        <taxon>Aristolochiaceae</taxon>
        <taxon>Aristolochia</taxon>
    </lineage>
</organism>
<dbReference type="EMBL" id="JAINDJ010000004">
    <property type="protein sequence ID" value="KAG9449214.1"/>
    <property type="molecule type" value="Genomic_DNA"/>
</dbReference>
<dbReference type="GO" id="GO:0005634">
    <property type="term" value="C:nucleus"/>
    <property type="evidence" value="ECO:0007669"/>
    <property type="project" value="TreeGrafter"/>
</dbReference>
<comment type="caution">
    <text evidence="2">The sequence shown here is derived from an EMBL/GenBank/DDBJ whole genome shotgun (WGS) entry which is preliminary data.</text>
</comment>
<dbReference type="InterPro" id="IPR018800">
    <property type="entry name" value="PRCC"/>
</dbReference>
<dbReference type="Pfam" id="PF10253">
    <property type="entry name" value="PRCC"/>
    <property type="match status" value="1"/>
</dbReference>
<reference evidence="2 3" key="1">
    <citation type="submission" date="2021-07" db="EMBL/GenBank/DDBJ databases">
        <title>The Aristolochia fimbriata genome: insights into angiosperm evolution, floral development and chemical biosynthesis.</title>
        <authorList>
            <person name="Jiao Y."/>
        </authorList>
    </citation>
    <scope>NUCLEOTIDE SEQUENCE [LARGE SCALE GENOMIC DNA]</scope>
    <source>
        <strain evidence="2">IBCAS-2021</strain>
        <tissue evidence="2">Leaf</tissue>
    </source>
</reference>
<keyword evidence="3" id="KW-1185">Reference proteome</keyword>
<feature type="compositionally biased region" description="Polar residues" evidence="1">
    <location>
        <begin position="141"/>
        <end position="151"/>
    </location>
</feature>